<organism evidence="3 4">
    <name type="scientific">Gymnopus androsaceus JB14</name>
    <dbReference type="NCBI Taxonomy" id="1447944"/>
    <lineage>
        <taxon>Eukaryota</taxon>
        <taxon>Fungi</taxon>
        <taxon>Dikarya</taxon>
        <taxon>Basidiomycota</taxon>
        <taxon>Agaricomycotina</taxon>
        <taxon>Agaricomycetes</taxon>
        <taxon>Agaricomycetidae</taxon>
        <taxon>Agaricales</taxon>
        <taxon>Marasmiineae</taxon>
        <taxon>Omphalotaceae</taxon>
        <taxon>Gymnopus</taxon>
    </lineage>
</organism>
<evidence type="ECO:0000256" key="1">
    <source>
        <dbReference type="SAM" id="Coils"/>
    </source>
</evidence>
<dbReference type="EMBL" id="ML769728">
    <property type="protein sequence ID" value="KAE9388755.1"/>
    <property type="molecule type" value="Genomic_DNA"/>
</dbReference>
<keyword evidence="1" id="KW-0175">Coiled coil</keyword>
<dbReference type="Proteomes" id="UP000799118">
    <property type="component" value="Unassembled WGS sequence"/>
</dbReference>
<accession>A0A6A4GUH6</accession>
<evidence type="ECO:0000313" key="3">
    <source>
        <dbReference type="EMBL" id="KAE9388755.1"/>
    </source>
</evidence>
<keyword evidence="2" id="KW-0732">Signal</keyword>
<proteinExistence type="predicted"/>
<feature type="chain" id="PRO_5025519000" evidence="2">
    <location>
        <begin position="20"/>
        <end position="136"/>
    </location>
</feature>
<evidence type="ECO:0000313" key="4">
    <source>
        <dbReference type="Proteomes" id="UP000799118"/>
    </source>
</evidence>
<feature type="signal peptide" evidence="2">
    <location>
        <begin position="1"/>
        <end position="19"/>
    </location>
</feature>
<feature type="coiled-coil region" evidence="1">
    <location>
        <begin position="58"/>
        <end position="101"/>
    </location>
</feature>
<keyword evidence="4" id="KW-1185">Reference proteome</keyword>
<gene>
    <name evidence="3" type="ORF">BT96DRAFT_1025303</name>
</gene>
<evidence type="ECO:0000256" key="2">
    <source>
        <dbReference type="SAM" id="SignalP"/>
    </source>
</evidence>
<dbReference type="AlphaFoldDB" id="A0A6A4GUH6"/>
<reference evidence="3" key="1">
    <citation type="journal article" date="2019" name="Environ. Microbiol.">
        <title>Fungal ecological strategies reflected in gene transcription - a case study of two litter decomposers.</title>
        <authorList>
            <person name="Barbi F."/>
            <person name="Kohler A."/>
            <person name="Barry K."/>
            <person name="Baskaran P."/>
            <person name="Daum C."/>
            <person name="Fauchery L."/>
            <person name="Ihrmark K."/>
            <person name="Kuo A."/>
            <person name="LaButti K."/>
            <person name="Lipzen A."/>
            <person name="Morin E."/>
            <person name="Grigoriev I.V."/>
            <person name="Henrissat B."/>
            <person name="Lindahl B."/>
            <person name="Martin F."/>
        </authorList>
    </citation>
    <scope>NUCLEOTIDE SEQUENCE</scope>
    <source>
        <strain evidence="3">JB14</strain>
    </source>
</reference>
<protein>
    <submittedName>
        <fullName evidence="3">Uncharacterized protein</fullName>
    </submittedName>
</protein>
<name>A0A6A4GUH6_9AGAR</name>
<sequence length="136" mass="15263">MLFSRLFSVALCGFMLVSAATIPVARDFTSDDALVARDHADLASRGSGSSKIYVYKDYETDLQQLDEAEKANDSKKAQKLNKTINKNLQKQEDSINAYTDKTDKAYQKALTKANAIQQKIDAANAHFQQWMENLHN</sequence>